<accession>A0A0G0GCG0</accession>
<dbReference type="Proteomes" id="UP000034849">
    <property type="component" value="Unassembled WGS sequence"/>
</dbReference>
<evidence type="ECO:0000313" key="2">
    <source>
        <dbReference type="Proteomes" id="UP000034849"/>
    </source>
</evidence>
<organism evidence="1 2">
    <name type="scientific">Candidatus Magasanikbacteria bacterium GW2011_GWC2_37_14</name>
    <dbReference type="NCBI Taxonomy" id="1619046"/>
    <lineage>
        <taxon>Bacteria</taxon>
        <taxon>Candidatus Magasanikiibacteriota</taxon>
    </lineage>
</organism>
<sequence length="106" mass="11594">MGNALFFCAKAPRATKNLVFLTRFGTGPRRGRDSWAGGLQMADEEGTMTTTVAGDAVVQGQHNVAQEGVLVAYVPADASRDLLRRLTRRGDHNAIALFFEERRGEE</sequence>
<name>A0A0G0GCG0_9BACT</name>
<dbReference type="AlphaFoldDB" id="A0A0G0GCG0"/>
<comment type="caution">
    <text evidence="1">The sequence shown here is derived from an EMBL/GenBank/DDBJ whole genome shotgun (WGS) entry which is preliminary data.</text>
</comment>
<protein>
    <submittedName>
        <fullName evidence="1">Uncharacterized protein</fullName>
    </submittedName>
</protein>
<reference evidence="1 2" key="1">
    <citation type="journal article" date="2015" name="Nature">
        <title>rRNA introns, odd ribosomes, and small enigmatic genomes across a large radiation of phyla.</title>
        <authorList>
            <person name="Brown C.T."/>
            <person name="Hug L.A."/>
            <person name="Thomas B.C."/>
            <person name="Sharon I."/>
            <person name="Castelle C.J."/>
            <person name="Singh A."/>
            <person name="Wilkins M.J."/>
            <person name="Williams K.H."/>
            <person name="Banfield J.F."/>
        </authorList>
    </citation>
    <scope>NUCLEOTIDE SEQUENCE [LARGE SCALE GENOMIC DNA]</scope>
</reference>
<dbReference type="EMBL" id="LBSX01000007">
    <property type="protein sequence ID" value="KKQ27642.1"/>
    <property type="molecule type" value="Genomic_DNA"/>
</dbReference>
<proteinExistence type="predicted"/>
<gene>
    <name evidence="1" type="ORF">US42_C0007G0033</name>
</gene>
<evidence type="ECO:0000313" key="1">
    <source>
        <dbReference type="EMBL" id="KKQ27642.1"/>
    </source>
</evidence>